<dbReference type="InterPro" id="IPR029063">
    <property type="entry name" value="SAM-dependent_MTases_sf"/>
</dbReference>
<proteinExistence type="inferred from homology"/>
<dbReference type="GO" id="GO:0003677">
    <property type="term" value="F:DNA binding"/>
    <property type="evidence" value="ECO:0007669"/>
    <property type="project" value="InterPro"/>
</dbReference>
<dbReference type="InterPro" id="IPR002941">
    <property type="entry name" value="DNA_methylase_N4/N6"/>
</dbReference>
<gene>
    <name evidence="6" type="ORF">GCWU000321_01360</name>
</gene>
<keyword evidence="7" id="KW-1185">Reference proteome</keyword>
<organism evidence="6 7">
    <name type="scientific">Dialister invisus DSM 15470</name>
    <dbReference type="NCBI Taxonomy" id="592028"/>
    <lineage>
        <taxon>Bacteria</taxon>
        <taxon>Bacillati</taxon>
        <taxon>Bacillota</taxon>
        <taxon>Negativicutes</taxon>
        <taxon>Veillonellales</taxon>
        <taxon>Veillonellaceae</taxon>
        <taxon>Dialister</taxon>
    </lineage>
</organism>
<name>C9LP81_9FIRM</name>
<sequence>MKVIDQYVSNRVSLYNGDSIEILKGLPDHCIHYAIFSPPFSSLYTYSNSDRDLGNSTGDDQFYQHFLFLVKELARVIMPGRLVSVHCMDIPKMKSRDGVIGLKDFPGELIREFENAGFIYHSRVVVWKDPLVEATRTKALGLMHKQLCKDSAMCRMGLPDYVLTFRLPGDNPEPVSHEAGLSRFYGEDEPKGIKGARPEPDADLVAKKEKYNTEPVYSHQVWRRYASPVWMDIRQSNTLNRTAARDEKDERHICPLQLDLIARCLELWTNPNDIVLDPFASIGSVPIVALQMGRRTMGFELKESYFKQAVLNCQKEENHDDRNI</sequence>
<dbReference type="OrthoDB" id="9773571at2"/>
<dbReference type="GO" id="GO:0032259">
    <property type="term" value="P:methylation"/>
    <property type="evidence" value="ECO:0007669"/>
    <property type="project" value="UniProtKB-KW"/>
</dbReference>
<dbReference type="eggNOG" id="COG0863">
    <property type="taxonomic scope" value="Bacteria"/>
</dbReference>
<accession>C9LP81</accession>
<dbReference type="PRINTS" id="PR00508">
    <property type="entry name" value="S21N4MTFRASE"/>
</dbReference>
<evidence type="ECO:0000313" key="7">
    <source>
        <dbReference type="Proteomes" id="UP000004736"/>
    </source>
</evidence>
<dbReference type="Pfam" id="PF01555">
    <property type="entry name" value="N6_N4_Mtase"/>
    <property type="match status" value="1"/>
</dbReference>
<protein>
    <recommendedName>
        <fullName evidence="4">Methyltransferase</fullName>
        <ecNumber evidence="4">2.1.1.-</ecNumber>
    </recommendedName>
</protein>
<evidence type="ECO:0000259" key="5">
    <source>
        <dbReference type="Pfam" id="PF01555"/>
    </source>
</evidence>
<comment type="caution">
    <text evidence="6">The sequence shown here is derived from an EMBL/GenBank/DDBJ whole genome shotgun (WGS) entry which is preliminary data.</text>
</comment>
<reference evidence="6" key="1">
    <citation type="submission" date="2009-09" db="EMBL/GenBank/DDBJ databases">
        <authorList>
            <person name="Weinstock G."/>
            <person name="Sodergren E."/>
            <person name="Clifton S."/>
            <person name="Fulton L."/>
            <person name="Fulton B."/>
            <person name="Courtney L."/>
            <person name="Fronick C."/>
            <person name="Harrison M."/>
            <person name="Strong C."/>
            <person name="Farmer C."/>
            <person name="Delahaunty K."/>
            <person name="Markovic C."/>
            <person name="Hall O."/>
            <person name="Minx P."/>
            <person name="Tomlinson C."/>
            <person name="Mitreva M."/>
            <person name="Nelson J."/>
            <person name="Hou S."/>
            <person name="Wollam A."/>
            <person name="Pepin K.H."/>
            <person name="Johnson M."/>
            <person name="Bhonagiri V."/>
            <person name="Nash W.E."/>
            <person name="Warren W."/>
            <person name="Chinwalla A."/>
            <person name="Mardis E.R."/>
            <person name="Wilson R.K."/>
        </authorList>
    </citation>
    <scope>NUCLEOTIDE SEQUENCE [LARGE SCALE GENOMIC DNA]</scope>
    <source>
        <strain evidence="6">DSM 15470</strain>
    </source>
</reference>
<evidence type="ECO:0000256" key="3">
    <source>
        <dbReference type="ARBA" id="ARBA00022747"/>
    </source>
</evidence>
<dbReference type="STRING" id="592028.GCWU000321_01360"/>
<evidence type="ECO:0000256" key="2">
    <source>
        <dbReference type="ARBA" id="ARBA00022679"/>
    </source>
</evidence>
<keyword evidence="1" id="KW-0489">Methyltransferase</keyword>
<dbReference type="GeneID" id="78277961"/>
<keyword evidence="2" id="KW-0808">Transferase</keyword>
<dbReference type="SUPFAM" id="SSF53335">
    <property type="entry name" value="S-adenosyl-L-methionine-dependent methyltransferases"/>
    <property type="match status" value="1"/>
</dbReference>
<dbReference type="Gene3D" id="3.40.50.150">
    <property type="entry name" value="Vaccinia Virus protein VP39"/>
    <property type="match status" value="1"/>
</dbReference>
<dbReference type="AlphaFoldDB" id="C9LP81"/>
<dbReference type="EMBL" id="ACIM02000001">
    <property type="protein sequence ID" value="EEW97367.1"/>
    <property type="molecule type" value="Genomic_DNA"/>
</dbReference>
<evidence type="ECO:0000256" key="4">
    <source>
        <dbReference type="RuleBase" id="RU362026"/>
    </source>
</evidence>
<evidence type="ECO:0000313" key="6">
    <source>
        <dbReference type="EMBL" id="EEW97367.1"/>
    </source>
</evidence>
<dbReference type="RefSeq" id="WP_007070300.1">
    <property type="nucleotide sequence ID" value="NZ_GG698602.1"/>
</dbReference>
<keyword evidence="3" id="KW-0680">Restriction system</keyword>
<dbReference type="EC" id="2.1.1.-" evidence="4"/>
<comment type="similarity">
    <text evidence="4">Belongs to the N(4)/N(6)-methyltransferase family.</text>
</comment>
<dbReference type="Proteomes" id="UP000004736">
    <property type="component" value="Unassembled WGS sequence"/>
</dbReference>
<evidence type="ECO:0000256" key="1">
    <source>
        <dbReference type="ARBA" id="ARBA00022603"/>
    </source>
</evidence>
<dbReference type="GO" id="GO:0009307">
    <property type="term" value="P:DNA restriction-modification system"/>
    <property type="evidence" value="ECO:0007669"/>
    <property type="project" value="UniProtKB-KW"/>
</dbReference>
<dbReference type="InterPro" id="IPR001091">
    <property type="entry name" value="RM_Methyltransferase"/>
</dbReference>
<feature type="domain" description="DNA methylase N-4/N-6" evidence="5">
    <location>
        <begin position="32"/>
        <end position="309"/>
    </location>
</feature>
<dbReference type="GO" id="GO:0008170">
    <property type="term" value="F:N-methyltransferase activity"/>
    <property type="evidence" value="ECO:0007669"/>
    <property type="project" value="InterPro"/>
</dbReference>
<dbReference type="HOGENOM" id="CLU_893741_0_0_9"/>